<dbReference type="OrthoDB" id="1655249at2"/>
<keyword evidence="3" id="KW-1185">Reference proteome</keyword>
<keyword evidence="1" id="KW-0472">Membrane</keyword>
<proteinExistence type="predicted"/>
<organism evidence="2 3">
    <name type="scientific">Anaerobacillus alkalidiazotrophicus</name>
    <dbReference type="NCBI Taxonomy" id="472963"/>
    <lineage>
        <taxon>Bacteria</taxon>
        <taxon>Bacillati</taxon>
        <taxon>Bacillota</taxon>
        <taxon>Bacilli</taxon>
        <taxon>Bacillales</taxon>
        <taxon>Bacillaceae</taxon>
        <taxon>Anaerobacillus</taxon>
    </lineage>
</organism>
<dbReference type="AlphaFoldDB" id="A0A1S2M8W9"/>
<dbReference type="Pfam" id="PF06570">
    <property type="entry name" value="DUF1129"/>
    <property type="match status" value="1"/>
</dbReference>
<feature type="transmembrane region" description="Helical" evidence="1">
    <location>
        <begin position="171"/>
        <end position="195"/>
    </location>
</feature>
<name>A0A1S2M8W9_9BACI</name>
<dbReference type="RefSeq" id="WP_071389555.1">
    <property type="nucleotide sequence ID" value="NZ_MLQS01000015.1"/>
</dbReference>
<feature type="transmembrane region" description="Helical" evidence="1">
    <location>
        <begin position="94"/>
        <end position="121"/>
    </location>
</feature>
<evidence type="ECO:0000256" key="1">
    <source>
        <dbReference type="SAM" id="Phobius"/>
    </source>
</evidence>
<protein>
    <recommendedName>
        <fullName evidence="4">DUF1129 domain-containing protein</fullName>
    </recommendedName>
</protein>
<evidence type="ECO:0000313" key="2">
    <source>
        <dbReference type="EMBL" id="OIJ20115.1"/>
    </source>
</evidence>
<sequence length="229" mass="26419">MNIHELVELNNQKRKLLTKEKRKYYENMLVYIRLSYRISDLETEETLSELLDHLLDAQGEGKTAEEVFGKNPKKYADEIIGELPKTVTKERTLLIGWGILFFLAMGMILSGIVDLASHYFFTDDGLMKEFYLGSALLKTAISIPVAFILLYSIILYLRWSCFKKINKIAEFFIFWLYGAFSVGLFVIFYLFIPSIGPELEISVFIVIMSGIVLFILGTLIKRKVEKGKR</sequence>
<dbReference type="SUPFAM" id="SSF158560">
    <property type="entry name" value="BH3980-like"/>
    <property type="match status" value="1"/>
</dbReference>
<gene>
    <name evidence="2" type="ORF">BKP45_10010</name>
</gene>
<dbReference type="STRING" id="472963.BKP45_10010"/>
<feature type="transmembrane region" description="Helical" evidence="1">
    <location>
        <begin position="201"/>
        <end position="220"/>
    </location>
</feature>
<dbReference type="PANTHER" id="PTHR41307:SF1">
    <property type="entry name" value="MEMBRANE PROTEIN"/>
    <property type="match status" value="1"/>
</dbReference>
<keyword evidence="1" id="KW-1133">Transmembrane helix</keyword>
<comment type="caution">
    <text evidence="2">The sequence shown here is derived from an EMBL/GenBank/DDBJ whole genome shotgun (WGS) entry which is preliminary data.</text>
</comment>
<evidence type="ECO:0000313" key="3">
    <source>
        <dbReference type="Proteomes" id="UP000180057"/>
    </source>
</evidence>
<evidence type="ECO:0008006" key="4">
    <source>
        <dbReference type="Google" id="ProtNLM"/>
    </source>
</evidence>
<feature type="transmembrane region" description="Helical" evidence="1">
    <location>
        <begin position="141"/>
        <end position="159"/>
    </location>
</feature>
<keyword evidence="1" id="KW-0812">Transmembrane</keyword>
<dbReference type="Proteomes" id="UP000180057">
    <property type="component" value="Unassembled WGS sequence"/>
</dbReference>
<dbReference type="EMBL" id="MLQS01000015">
    <property type="protein sequence ID" value="OIJ20115.1"/>
    <property type="molecule type" value="Genomic_DNA"/>
</dbReference>
<dbReference type="InterPro" id="IPR009214">
    <property type="entry name" value="DUF1129"/>
</dbReference>
<dbReference type="PANTHER" id="PTHR41307">
    <property type="entry name" value="MEMBRANE PROTEIN-RELATED"/>
    <property type="match status" value="1"/>
</dbReference>
<dbReference type="Gene3D" id="1.10.1900.10">
    <property type="entry name" value="c-terminal domain of poly(a) binding protein"/>
    <property type="match status" value="1"/>
</dbReference>
<reference evidence="2 3" key="1">
    <citation type="submission" date="2016-10" db="EMBL/GenBank/DDBJ databases">
        <title>Draft genome sequences of four alkaliphilic bacteria belonging to the Anaerobacillus genus.</title>
        <authorList>
            <person name="Bassil N.M."/>
            <person name="Lloyd J.R."/>
        </authorList>
    </citation>
    <scope>NUCLEOTIDE SEQUENCE [LARGE SCALE GENOMIC DNA]</scope>
    <source>
        <strain evidence="2 3">DSM 22531</strain>
    </source>
</reference>
<accession>A0A1S2M8W9</accession>